<reference evidence="6" key="1">
    <citation type="submission" date="2018-10" db="EMBL/GenBank/DDBJ databases">
        <title>Hidden diversity of soil giant viruses.</title>
        <authorList>
            <person name="Schulz F."/>
            <person name="Alteio L."/>
            <person name="Goudeau D."/>
            <person name="Ryan E.M."/>
            <person name="Malmstrom R.R."/>
            <person name="Blanchard J."/>
            <person name="Woyke T."/>
        </authorList>
    </citation>
    <scope>NUCLEOTIDE SEQUENCE</scope>
    <source>
        <strain evidence="6">BAV1</strain>
    </source>
</reference>
<dbReference type="Pfam" id="PF00782">
    <property type="entry name" value="DSPc"/>
    <property type="match status" value="1"/>
</dbReference>
<protein>
    <submittedName>
        <fullName evidence="6">Dual specificity phosphatase</fullName>
    </submittedName>
</protein>
<name>A0A3G4ZTU6_9VIRU</name>
<proteinExistence type="predicted"/>
<evidence type="ECO:0000256" key="3">
    <source>
        <dbReference type="SAM" id="MobiDB-lite"/>
    </source>
</evidence>
<dbReference type="EMBL" id="MK072004">
    <property type="protein sequence ID" value="AYV77013.1"/>
    <property type="molecule type" value="Genomic_DNA"/>
</dbReference>
<dbReference type="GO" id="GO:0008330">
    <property type="term" value="F:protein tyrosine/threonine phosphatase activity"/>
    <property type="evidence" value="ECO:0007669"/>
    <property type="project" value="TreeGrafter"/>
</dbReference>
<dbReference type="CDD" id="cd14498">
    <property type="entry name" value="DSP"/>
    <property type="match status" value="1"/>
</dbReference>
<feature type="domain" description="Tyrosine specific protein phosphatases" evidence="5">
    <location>
        <begin position="147"/>
        <end position="212"/>
    </location>
</feature>
<dbReference type="PROSITE" id="PS50056">
    <property type="entry name" value="TYR_PHOSPHATASE_2"/>
    <property type="match status" value="1"/>
</dbReference>
<evidence type="ECO:0000256" key="2">
    <source>
        <dbReference type="ARBA" id="ARBA00022912"/>
    </source>
</evidence>
<dbReference type="InterPro" id="IPR020422">
    <property type="entry name" value="TYR_PHOSPHATASE_DUAL_dom"/>
</dbReference>
<evidence type="ECO:0000256" key="1">
    <source>
        <dbReference type="ARBA" id="ARBA00022801"/>
    </source>
</evidence>
<sequence length="262" mass="30748">MKRVYNYVSSNTKVFYDKASDYLYQYVKSDNIDGDNSDNDLSDNDDDTIKDYDGTLTIELYEDEDKSTRIYPCVSLYTEYNSFWSEPTHVIDNIYLGSAYNAASYKTLKNRNIKVIMNATTEISDYYPNDFTYLRYKLYDNNKHSIKKYLEKSYSDIKYHQENTPGNILIHCFMGASRSASIVIYYLMRSQKKEDNTYYTFDDAISFLKDKRIVVNPTFRLTKDLAQSIMIKPGQVNPLNKPAKEGINQDKNEKDKEKEEKE</sequence>
<evidence type="ECO:0000259" key="4">
    <source>
        <dbReference type="PROSITE" id="PS50054"/>
    </source>
</evidence>
<dbReference type="InterPro" id="IPR000340">
    <property type="entry name" value="Dual-sp_phosphatase_cat-dom"/>
</dbReference>
<feature type="domain" description="Tyrosine-protein phosphatase" evidence="4">
    <location>
        <begin position="86"/>
        <end position="234"/>
    </location>
</feature>
<dbReference type="PROSITE" id="PS50054">
    <property type="entry name" value="TYR_PHOSPHATASE_DUAL"/>
    <property type="match status" value="1"/>
</dbReference>
<dbReference type="GO" id="GO:0017017">
    <property type="term" value="F:MAP kinase tyrosine/serine/threonine phosphatase activity"/>
    <property type="evidence" value="ECO:0007669"/>
    <property type="project" value="TreeGrafter"/>
</dbReference>
<keyword evidence="2" id="KW-0904">Protein phosphatase</keyword>
<keyword evidence="1" id="KW-0378">Hydrolase</keyword>
<gene>
    <name evidence="6" type="ORF">Barrevirus7_20</name>
</gene>
<organism evidence="6">
    <name type="scientific">Barrevirus sp</name>
    <dbReference type="NCBI Taxonomy" id="2487763"/>
    <lineage>
        <taxon>Viruses</taxon>
        <taxon>Varidnaviria</taxon>
        <taxon>Bamfordvirae</taxon>
        <taxon>Nucleocytoviricota</taxon>
        <taxon>Megaviricetes</taxon>
        <taxon>Imitervirales</taxon>
        <taxon>Mimiviridae</taxon>
        <taxon>Klosneuvirinae</taxon>
    </lineage>
</organism>
<dbReference type="Gene3D" id="3.90.190.10">
    <property type="entry name" value="Protein tyrosine phosphatase superfamily"/>
    <property type="match status" value="1"/>
</dbReference>
<dbReference type="InterPro" id="IPR029021">
    <property type="entry name" value="Prot-tyrosine_phosphatase-like"/>
</dbReference>
<dbReference type="SUPFAM" id="SSF52799">
    <property type="entry name" value="(Phosphotyrosine protein) phosphatases II"/>
    <property type="match status" value="1"/>
</dbReference>
<dbReference type="PROSITE" id="PS00383">
    <property type="entry name" value="TYR_PHOSPHATASE_1"/>
    <property type="match status" value="1"/>
</dbReference>
<accession>A0A3G4ZTU6</accession>
<dbReference type="InterPro" id="IPR016130">
    <property type="entry name" value="Tyr_Pase_AS"/>
</dbReference>
<evidence type="ECO:0000259" key="5">
    <source>
        <dbReference type="PROSITE" id="PS50056"/>
    </source>
</evidence>
<dbReference type="SMART" id="SM00195">
    <property type="entry name" value="DSPc"/>
    <property type="match status" value="1"/>
</dbReference>
<feature type="region of interest" description="Disordered" evidence="3">
    <location>
        <begin position="235"/>
        <end position="262"/>
    </location>
</feature>
<evidence type="ECO:0000313" key="6">
    <source>
        <dbReference type="EMBL" id="AYV77013.1"/>
    </source>
</evidence>
<dbReference type="GO" id="GO:0033550">
    <property type="term" value="F:MAP kinase tyrosine phosphatase activity"/>
    <property type="evidence" value="ECO:0007669"/>
    <property type="project" value="TreeGrafter"/>
</dbReference>
<dbReference type="InterPro" id="IPR000387">
    <property type="entry name" value="Tyr_Pase_dom"/>
</dbReference>
<dbReference type="PANTHER" id="PTHR10159:SF519">
    <property type="entry name" value="DUAL SPECIFICITY PROTEIN PHOSPHATASE MPK3"/>
    <property type="match status" value="1"/>
</dbReference>
<feature type="compositionally biased region" description="Basic and acidic residues" evidence="3">
    <location>
        <begin position="242"/>
        <end position="262"/>
    </location>
</feature>
<dbReference type="PANTHER" id="PTHR10159">
    <property type="entry name" value="DUAL SPECIFICITY PROTEIN PHOSPHATASE"/>
    <property type="match status" value="1"/>
</dbReference>